<keyword evidence="4 10" id="KW-0812">Transmembrane</keyword>
<keyword evidence="7 10" id="KW-0472">Membrane</keyword>
<dbReference type="PANTHER" id="PTHR30309">
    <property type="entry name" value="INNER MEMBRANE PROTEIN YGIH"/>
    <property type="match status" value="1"/>
</dbReference>
<evidence type="ECO:0000256" key="1">
    <source>
        <dbReference type="ARBA" id="ARBA00022475"/>
    </source>
</evidence>
<keyword evidence="2 10" id="KW-0444">Lipid biosynthesis</keyword>
<comment type="subcellular location">
    <subcellularLocation>
        <location evidence="10">Cell membrane</location>
        <topology evidence="10">Multi-pass membrane protein</topology>
    </subcellularLocation>
</comment>
<feature type="transmembrane region" description="Helical" evidence="10">
    <location>
        <begin position="9"/>
        <end position="31"/>
    </location>
</feature>
<dbReference type="HAMAP" id="MF_01043">
    <property type="entry name" value="PlsY"/>
    <property type="match status" value="1"/>
</dbReference>
<evidence type="ECO:0000256" key="6">
    <source>
        <dbReference type="ARBA" id="ARBA00023098"/>
    </source>
</evidence>
<evidence type="ECO:0000256" key="7">
    <source>
        <dbReference type="ARBA" id="ARBA00023136"/>
    </source>
</evidence>
<dbReference type="SMART" id="SM01207">
    <property type="entry name" value="G3P_acyltransf"/>
    <property type="match status" value="1"/>
</dbReference>
<keyword evidence="5 10" id="KW-1133">Transmembrane helix</keyword>
<dbReference type="NCBIfam" id="TIGR00023">
    <property type="entry name" value="glycerol-3-phosphate 1-O-acyltransferase PlsY"/>
    <property type="match status" value="1"/>
</dbReference>
<evidence type="ECO:0000313" key="11">
    <source>
        <dbReference type="EMBL" id="BED91796.1"/>
    </source>
</evidence>
<evidence type="ECO:0000256" key="5">
    <source>
        <dbReference type="ARBA" id="ARBA00022989"/>
    </source>
</evidence>
<dbReference type="InterPro" id="IPR003811">
    <property type="entry name" value="G3P_acylTferase_PlsY"/>
</dbReference>
<gene>
    <name evidence="10" type="primary">plsY</name>
    <name evidence="11" type="ORF">CfP315_0326</name>
</gene>
<feature type="transmembrane region" description="Helical" evidence="10">
    <location>
        <begin position="59"/>
        <end position="83"/>
    </location>
</feature>
<dbReference type="PANTHER" id="PTHR30309:SF0">
    <property type="entry name" value="GLYCEROL-3-PHOSPHATE ACYLTRANSFERASE-RELATED"/>
    <property type="match status" value="1"/>
</dbReference>
<comment type="pathway">
    <text evidence="10">Lipid metabolism; phospholipid metabolism.</text>
</comment>
<keyword evidence="3 10" id="KW-0808">Transferase</keyword>
<evidence type="ECO:0000256" key="10">
    <source>
        <dbReference type="HAMAP-Rule" id="MF_01043"/>
    </source>
</evidence>
<keyword evidence="6 10" id="KW-0443">Lipid metabolism</keyword>
<comment type="similarity">
    <text evidence="10">Belongs to the PlsY family.</text>
</comment>
<dbReference type="GO" id="GO:0043772">
    <property type="term" value="F:acyl-phosphate glycerol-3-phosphate acyltransferase activity"/>
    <property type="evidence" value="ECO:0007669"/>
    <property type="project" value="UniProtKB-UniRule"/>
</dbReference>
<dbReference type="EMBL" id="AP027924">
    <property type="protein sequence ID" value="BED91796.1"/>
    <property type="molecule type" value="Genomic_DNA"/>
</dbReference>
<keyword evidence="8 10" id="KW-0594">Phospholipid biosynthesis</keyword>
<dbReference type="Proteomes" id="UP001337580">
    <property type="component" value="Chromosome"/>
</dbReference>
<protein>
    <recommendedName>
        <fullName evidence="10">Glycerol-3-phosphate acyltransferase</fullName>
    </recommendedName>
    <alternativeName>
        <fullName evidence="10">Acyl-PO4 G3P acyltransferase</fullName>
    </alternativeName>
    <alternativeName>
        <fullName evidence="10">Acyl-phosphate--glycerol-3-phosphate acyltransferase</fullName>
    </alternativeName>
    <alternativeName>
        <fullName evidence="10">G3P acyltransferase</fullName>
        <shortName evidence="10">GPAT</shortName>
        <ecNumber evidence="10">2.3.1.275</ecNumber>
    </alternativeName>
    <alternativeName>
        <fullName evidence="10">Lysophosphatidic acid synthase</fullName>
        <shortName evidence="10">LPA synthase</shortName>
    </alternativeName>
</protein>
<reference evidence="11" key="1">
    <citation type="journal article" date="2023" name="ISME J.">
        <title>Emergence of putative energy parasites within Clostridia revealed by genome analysis of a novel endosymbiotic clade.</title>
        <authorList>
            <person name="Takahashi K."/>
            <person name="Kuwahara H."/>
            <person name="Horikawa Y."/>
            <person name="Izawa K."/>
            <person name="Kato D."/>
            <person name="Inagaki T."/>
            <person name="Yuki M."/>
            <person name="Ohkuma M."/>
            <person name="Hongoh Y."/>
        </authorList>
    </citation>
    <scope>NUCLEOTIDE SEQUENCE</scope>
    <source>
        <strain evidence="11">CfP3-15</strain>
    </source>
</reference>
<comment type="subunit">
    <text evidence="10">Probably interacts with PlsX.</text>
</comment>
<comment type="catalytic activity">
    <reaction evidence="10">
        <text>an acyl phosphate + sn-glycerol 3-phosphate = a 1-acyl-sn-glycero-3-phosphate + phosphate</text>
        <dbReference type="Rhea" id="RHEA:34075"/>
        <dbReference type="ChEBI" id="CHEBI:43474"/>
        <dbReference type="ChEBI" id="CHEBI:57597"/>
        <dbReference type="ChEBI" id="CHEBI:57970"/>
        <dbReference type="ChEBI" id="CHEBI:59918"/>
        <dbReference type="EC" id="2.3.1.275"/>
    </reaction>
</comment>
<dbReference type="AlphaFoldDB" id="A0AA48KVD3"/>
<keyword evidence="1 10" id="KW-1003">Cell membrane</keyword>
<name>A0AA48KVD3_9FIRM</name>
<dbReference type="GO" id="GO:0008654">
    <property type="term" value="P:phospholipid biosynthetic process"/>
    <property type="evidence" value="ECO:0007669"/>
    <property type="project" value="UniProtKB-UniRule"/>
</dbReference>
<sequence>MIDFLSKHILIFLLILVFSYLSGSLNFAIIISKFVRHDIRNFGSKNAGFSNVVRSFGKIPGIITFFGDFLKGILAVSLSKVVLSKFIFDDKILIFYLYFSFLSCFLGHLYPCYFGFKGGKGILTAWSMSFLIDWRISLILISTFLIMVLVFRIVSLASIIVALAYPIVTCLLNFHDKNLLAFSFIFSSLISVGIILKHVPNIKKLLRGEEEKINIKKR</sequence>
<comment type="function">
    <text evidence="10">Catalyzes the transfer of an acyl group from acyl-phosphate (acyl-PO(4)) to glycerol-3-phosphate (G3P) to form lysophosphatidic acid (LPA). This enzyme utilizes acyl-phosphate as fatty acyl donor, but not acyl-CoA or acyl-ACP.</text>
</comment>
<dbReference type="KEGG" id="ips:CfP315_0326"/>
<feature type="transmembrane region" description="Helical" evidence="10">
    <location>
        <begin position="136"/>
        <end position="167"/>
    </location>
</feature>
<feature type="transmembrane region" description="Helical" evidence="10">
    <location>
        <begin position="179"/>
        <end position="196"/>
    </location>
</feature>
<evidence type="ECO:0000256" key="3">
    <source>
        <dbReference type="ARBA" id="ARBA00022679"/>
    </source>
</evidence>
<evidence type="ECO:0000256" key="4">
    <source>
        <dbReference type="ARBA" id="ARBA00022692"/>
    </source>
</evidence>
<dbReference type="Pfam" id="PF02660">
    <property type="entry name" value="G3P_acyltransf"/>
    <property type="match status" value="1"/>
</dbReference>
<evidence type="ECO:0000256" key="8">
    <source>
        <dbReference type="ARBA" id="ARBA00023209"/>
    </source>
</evidence>
<organism evidence="11">
    <name type="scientific">Candidatus Improbicoccus pseudotrichonymphae</name>
    <dbReference type="NCBI Taxonomy" id="3033792"/>
    <lineage>
        <taxon>Bacteria</taxon>
        <taxon>Bacillati</taxon>
        <taxon>Bacillota</taxon>
        <taxon>Clostridia</taxon>
        <taxon>Candidatus Improbicoccus</taxon>
    </lineage>
</organism>
<proteinExistence type="inferred from homology"/>
<evidence type="ECO:0000256" key="2">
    <source>
        <dbReference type="ARBA" id="ARBA00022516"/>
    </source>
</evidence>
<feature type="transmembrane region" description="Helical" evidence="10">
    <location>
        <begin position="95"/>
        <end position="116"/>
    </location>
</feature>
<dbReference type="GO" id="GO:0005886">
    <property type="term" value="C:plasma membrane"/>
    <property type="evidence" value="ECO:0007669"/>
    <property type="project" value="UniProtKB-SubCell"/>
</dbReference>
<dbReference type="EC" id="2.3.1.275" evidence="10"/>
<keyword evidence="9 10" id="KW-1208">Phospholipid metabolism</keyword>
<accession>A0AA48KVD3</accession>
<evidence type="ECO:0000256" key="9">
    <source>
        <dbReference type="ARBA" id="ARBA00023264"/>
    </source>
</evidence>